<dbReference type="GO" id="GO:0071555">
    <property type="term" value="P:cell wall organization"/>
    <property type="evidence" value="ECO:0007669"/>
    <property type="project" value="UniProtKB-KW"/>
</dbReference>
<dbReference type="UniPathway" id="UPA00973"/>
<dbReference type="CDD" id="cd02540">
    <property type="entry name" value="GT2_GlmU_N_bac"/>
    <property type="match status" value="1"/>
</dbReference>
<dbReference type="PANTHER" id="PTHR43584:SF3">
    <property type="entry name" value="BIFUNCTIONAL PROTEIN GLMU"/>
    <property type="match status" value="1"/>
</dbReference>
<feature type="binding site" evidence="18">
    <location>
        <begin position="90"/>
        <end position="91"/>
    </location>
    <ligand>
        <name>UDP-N-acetyl-alpha-D-glucosamine</name>
        <dbReference type="ChEBI" id="CHEBI:57705"/>
    </ligand>
</feature>
<dbReference type="Pfam" id="PF12804">
    <property type="entry name" value="NTP_transf_3"/>
    <property type="match status" value="1"/>
</dbReference>
<feature type="binding site" evidence="18">
    <location>
        <position position="244"/>
    </location>
    <ligand>
        <name>UDP-N-acetyl-alpha-D-glucosamine</name>
        <dbReference type="ChEBI" id="CHEBI:57705"/>
    </ligand>
</feature>
<feature type="binding site" evidence="18">
    <location>
        <position position="421"/>
    </location>
    <ligand>
        <name>acetyl-CoA</name>
        <dbReference type="ChEBI" id="CHEBI:57288"/>
    </ligand>
</feature>
<dbReference type="RefSeq" id="WP_091698057.1">
    <property type="nucleotide sequence ID" value="NZ_FPCG01000008.1"/>
</dbReference>
<dbReference type="InterPro" id="IPR005882">
    <property type="entry name" value="Bifunctional_GlmU"/>
</dbReference>
<gene>
    <name evidence="18" type="primary">glmU</name>
    <name evidence="21" type="ORF">SAMN04487966_10881</name>
</gene>
<keyword evidence="6 18" id="KW-0548">Nucleotidyltransferase</keyword>
<feature type="binding site" evidence="18">
    <location>
        <position position="382"/>
    </location>
    <ligand>
        <name>UDP-N-acetyl-alpha-D-glucosamine</name>
        <dbReference type="ChEBI" id="CHEBI:57705"/>
    </ligand>
</feature>
<feature type="binding site" evidence="18">
    <location>
        <begin position="402"/>
        <end position="403"/>
    </location>
    <ligand>
        <name>acetyl-CoA</name>
        <dbReference type="ChEBI" id="CHEBI:57288"/>
    </ligand>
</feature>
<feature type="binding site" evidence="18">
    <location>
        <position position="85"/>
    </location>
    <ligand>
        <name>UDP-N-acetyl-alpha-D-glucosamine</name>
        <dbReference type="ChEBI" id="CHEBI:57705"/>
    </ligand>
</feature>
<keyword evidence="14 18" id="KW-0961">Cell wall biogenesis/degradation</keyword>
<evidence type="ECO:0000256" key="4">
    <source>
        <dbReference type="ARBA" id="ARBA00022490"/>
    </source>
</evidence>
<evidence type="ECO:0000256" key="8">
    <source>
        <dbReference type="ARBA" id="ARBA00022737"/>
    </source>
</evidence>
<comment type="pathway">
    <text evidence="18">Bacterial outer membrane biogenesis; LPS lipid A biosynthesis.</text>
</comment>
<dbReference type="CDD" id="cd03353">
    <property type="entry name" value="LbH_GlmU_C"/>
    <property type="match status" value="1"/>
</dbReference>
<protein>
    <recommendedName>
        <fullName evidence="18">Bifunctional protein GlmU</fullName>
    </recommendedName>
    <domain>
        <recommendedName>
            <fullName evidence="18">UDP-N-acetylglucosamine pyrophosphorylase</fullName>
            <ecNumber evidence="18">2.7.7.23</ecNumber>
        </recommendedName>
        <alternativeName>
            <fullName evidence="18">N-acetylglucosamine-1-phosphate uridyltransferase</fullName>
        </alternativeName>
    </domain>
    <domain>
        <recommendedName>
            <fullName evidence="18">Glucosamine-1-phosphate N-acetyltransferase</fullName>
            <ecNumber evidence="18">2.3.1.157</ecNumber>
        </recommendedName>
    </domain>
</protein>
<evidence type="ECO:0000256" key="19">
    <source>
        <dbReference type="SAM" id="MobiDB-lite"/>
    </source>
</evidence>
<evidence type="ECO:0000256" key="6">
    <source>
        <dbReference type="ARBA" id="ARBA00022695"/>
    </source>
</evidence>
<proteinExistence type="inferred from homology"/>
<comment type="similarity">
    <text evidence="3 18">In the N-terminal section; belongs to the N-acetylglucosamine-1-phosphate uridyltransferase family.</text>
</comment>
<evidence type="ECO:0000256" key="16">
    <source>
        <dbReference type="ARBA" id="ARBA00048493"/>
    </source>
</evidence>
<dbReference type="EC" id="2.7.7.23" evidence="18"/>
<feature type="binding site" evidence="18">
    <location>
        <begin position="14"/>
        <end position="17"/>
    </location>
    <ligand>
        <name>UDP-N-acetyl-alpha-D-glucosamine</name>
        <dbReference type="ChEBI" id="CHEBI:57705"/>
    </ligand>
</feature>
<dbReference type="OrthoDB" id="9775031at2"/>
<name>A0A1I7MPA1_9MICC</name>
<dbReference type="GO" id="GO:0008360">
    <property type="term" value="P:regulation of cell shape"/>
    <property type="evidence" value="ECO:0007669"/>
    <property type="project" value="UniProtKB-KW"/>
</dbReference>
<feature type="region of interest" description="N-acetyltransferase" evidence="18">
    <location>
        <begin position="268"/>
        <end position="496"/>
    </location>
</feature>
<evidence type="ECO:0000256" key="2">
    <source>
        <dbReference type="ARBA" id="ARBA00007707"/>
    </source>
</evidence>
<evidence type="ECO:0000256" key="12">
    <source>
        <dbReference type="ARBA" id="ARBA00023268"/>
    </source>
</evidence>
<feature type="binding site" evidence="18">
    <location>
        <position position="393"/>
    </location>
    <ligand>
        <name>UDP-N-acetyl-alpha-D-glucosamine</name>
        <dbReference type="ChEBI" id="CHEBI:57705"/>
    </ligand>
</feature>
<feature type="binding site" evidence="18">
    <location>
        <position position="186"/>
    </location>
    <ligand>
        <name>UDP-N-acetyl-alpha-D-glucosamine</name>
        <dbReference type="ChEBI" id="CHEBI:57705"/>
    </ligand>
</feature>
<evidence type="ECO:0000256" key="13">
    <source>
        <dbReference type="ARBA" id="ARBA00023315"/>
    </source>
</evidence>
<comment type="cofactor">
    <cofactor evidence="18">
        <name>Mg(2+)</name>
        <dbReference type="ChEBI" id="CHEBI:18420"/>
    </cofactor>
    <text evidence="18">Binds 1 Mg(2+) ion per subunit.</text>
</comment>
<evidence type="ECO:0000256" key="10">
    <source>
        <dbReference type="ARBA" id="ARBA00022960"/>
    </source>
</evidence>
<feature type="binding site" evidence="18">
    <location>
        <position position="367"/>
    </location>
    <ligand>
        <name>UDP-N-acetyl-alpha-D-glucosamine</name>
        <dbReference type="ChEBI" id="CHEBI:57705"/>
    </ligand>
</feature>
<feature type="binding site" evidence="18">
    <location>
        <begin position="117"/>
        <end position="119"/>
    </location>
    <ligand>
        <name>UDP-N-acetyl-alpha-D-glucosamine</name>
        <dbReference type="ChEBI" id="CHEBI:57705"/>
    </ligand>
</feature>
<dbReference type="AlphaFoldDB" id="A0A1I7MPA1"/>
<evidence type="ECO:0000256" key="5">
    <source>
        <dbReference type="ARBA" id="ARBA00022679"/>
    </source>
</evidence>
<dbReference type="STRING" id="574650.SAMN04487966_10881"/>
<dbReference type="GO" id="GO:0003977">
    <property type="term" value="F:UDP-N-acetylglucosamine diphosphorylase activity"/>
    <property type="evidence" value="ECO:0007669"/>
    <property type="project" value="UniProtKB-UniRule"/>
</dbReference>
<evidence type="ECO:0000256" key="18">
    <source>
        <dbReference type="HAMAP-Rule" id="MF_01631"/>
    </source>
</evidence>
<keyword evidence="7 18" id="KW-0479">Metal-binding</keyword>
<reference evidence="21 22" key="1">
    <citation type="submission" date="2016-10" db="EMBL/GenBank/DDBJ databases">
        <authorList>
            <person name="de Groot N.N."/>
        </authorList>
    </citation>
    <scope>NUCLEOTIDE SEQUENCE [LARGE SCALE GENOMIC DNA]</scope>
    <source>
        <strain evidence="21 22">CGMCC 1.7054</strain>
    </source>
</reference>
<dbReference type="SUPFAM" id="SSF51161">
    <property type="entry name" value="Trimeric LpxA-like enzymes"/>
    <property type="match status" value="1"/>
</dbReference>
<keyword evidence="12 18" id="KW-0511">Multifunctional enzyme</keyword>
<dbReference type="PANTHER" id="PTHR43584">
    <property type="entry name" value="NUCLEOTIDYL TRANSFERASE"/>
    <property type="match status" value="1"/>
</dbReference>
<feature type="binding site" evidence="18">
    <location>
        <position position="28"/>
    </location>
    <ligand>
        <name>UDP-N-acetyl-alpha-D-glucosamine</name>
        <dbReference type="ChEBI" id="CHEBI:57705"/>
    </ligand>
</feature>
<dbReference type="EC" id="2.3.1.157" evidence="18"/>
<dbReference type="GO" id="GO:0009252">
    <property type="term" value="P:peptidoglycan biosynthetic process"/>
    <property type="evidence" value="ECO:0007669"/>
    <property type="project" value="UniProtKB-UniRule"/>
</dbReference>
<feature type="binding site" evidence="18">
    <location>
        <position position="119"/>
    </location>
    <ligand>
        <name>Mg(2+)</name>
        <dbReference type="ChEBI" id="CHEBI:18420"/>
    </ligand>
</feature>
<comment type="catalytic activity">
    <reaction evidence="15 18">
        <text>alpha-D-glucosamine 1-phosphate + acetyl-CoA = N-acetyl-alpha-D-glucosamine 1-phosphate + CoA + H(+)</text>
        <dbReference type="Rhea" id="RHEA:13725"/>
        <dbReference type="ChEBI" id="CHEBI:15378"/>
        <dbReference type="ChEBI" id="CHEBI:57287"/>
        <dbReference type="ChEBI" id="CHEBI:57288"/>
        <dbReference type="ChEBI" id="CHEBI:57776"/>
        <dbReference type="ChEBI" id="CHEBI:58516"/>
        <dbReference type="EC" id="2.3.1.157"/>
    </reaction>
</comment>
<dbReference type="GO" id="GO:0005737">
    <property type="term" value="C:cytoplasm"/>
    <property type="evidence" value="ECO:0007669"/>
    <property type="project" value="UniProtKB-SubCell"/>
</dbReference>
<feature type="region of interest" description="Pyrophosphorylase" evidence="18">
    <location>
        <begin position="1"/>
        <end position="246"/>
    </location>
</feature>
<evidence type="ECO:0000256" key="15">
    <source>
        <dbReference type="ARBA" id="ARBA00048247"/>
    </source>
</evidence>
<dbReference type="GO" id="GO:0016020">
    <property type="term" value="C:membrane"/>
    <property type="evidence" value="ECO:0007669"/>
    <property type="project" value="GOC"/>
</dbReference>
<evidence type="ECO:0000256" key="7">
    <source>
        <dbReference type="ARBA" id="ARBA00022723"/>
    </source>
</evidence>
<comment type="similarity">
    <text evidence="2 18">In the C-terminal section; belongs to the transferase hexapeptide repeat family.</text>
</comment>
<keyword evidence="9 18" id="KW-0460">Magnesium</keyword>
<dbReference type="HAMAP" id="MF_01631">
    <property type="entry name" value="GlmU"/>
    <property type="match status" value="1"/>
</dbReference>
<dbReference type="Gene3D" id="3.90.550.10">
    <property type="entry name" value="Spore Coat Polysaccharide Biosynthesis Protein SpsA, Chain A"/>
    <property type="match status" value="1"/>
</dbReference>
<dbReference type="GO" id="GO:0000287">
    <property type="term" value="F:magnesium ion binding"/>
    <property type="evidence" value="ECO:0007669"/>
    <property type="project" value="UniProtKB-UniRule"/>
</dbReference>
<keyword evidence="22" id="KW-1185">Reference proteome</keyword>
<feature type="binding site" evidence="18">
    <location>
        <position position="156"/>
    </location>
    <ligand>
        <name>UDP-N-acetyl-alpha-D-glucosamine</name>
        <dbReference type="ChEBI" id="CHEBI:57705"/>
    </ligand>
</feature>
<dbReference type="UniPathway" id="UPA00113">
    <property type="reaction ID" value="UER00532"/>
</dbReference>
<keyword evidence="11 18" id="KW-0573">Peptidoglycan synthesis</keyword>
<evidence type="ECO:0000313" key="22">
    <source>
        <dbReference type="Proteomes" id="UP000198881"/>
    </source>
</evidence>
<keyword evidence="10 18" id="KW-0133">Cell shape</keyword>
<evidence type="ECO:0000256" key="3">
    <source>
        <dbReference type="ARBA" id="ARBA00007947"/>
    </source>
</evidence>
<feature type="region of interest" description="Linker" evidence="18">
    <location>
        <begin position="247"/>
        <end position="267"/>
    </location>
</feature>
<comment type="subcellular location">
    <subcellularLocation>
        <location evidence="1 18">Cytoplasm</location>
    </subcellularLocation>
</comment>
<feature type="region of interest" description="Disordered" evidence="19">
    <location>
        <begin position="459"/>
        <end position="496"/>
    </location>
</feature>
<dbReference type="InterPro" id="IPR038009">
    <property type="entry name" value="GlmU_C_LbH"/>
</dbReference>
<dbReference type="EMBL" id="FPCG01000008">
    <property type="protein sequence ID" value="SFV23755.1"/>
    <property type="molecule type" value="Genomic_DNA"/>
</dbReference>
<evidence type="ECO:0000256" key="1">
    <source>
        <dbReference type="ARBA" id="ARBA00004496"/>
    </source>
</evidence>
<comment type="pathway">
    <text evidence="18">Nucleotide-sugar biosynthesis; UDP-N-acetyl-alpha-D-glucosamine biosynthesis; N-acetyl-alpha-D-glucosamine 1-phosphate from alpha-D-glucosamine 6-phosphate (route II): step 2/2.</text>
</comment>
<feature type="domain" description="MobA-like NTP transferase" evidence="20">
    <location>
        <begin position="11"/>
        <end position="147"/>
    </location>
</feature>
<dbReference type="GO" id="GO:0000902">
    <property type="term" value="P:cell morphogenesis"/>
    <property type="evidence" value="ECO:0007669"/>
    <property type="project" value="UniProtKB-UniRule"/>
</dbReference>
<feature type="binding site" evidence="18">
    <location>
        <position position="244"/>
    </location>
    <ligand>
        <name>Mg(2+)</name>
        <dbReference type="ChEBI" id="CHEBI:18420"/>
    </ligand>
</feature>
<sequence length="496" mass="51787">MSDATSAPAAVIVLAAGAGTRMKSKTPKIMHPIGGTSMVGHALAAANGLDPQHLVAVVRHQRDKVAAHLDELAEQHQWRLLVADQDEVPGTGRAVQAGLEALQQAEQSVGGTVVVTYGDVPLLTSELLRELVATHQQDGNAVTVLTALLEDPTGYGRILREADGSVAGIVEHKDATEEQRLINEVNSGIYAFDGATLVSALSQVTTDNAQGEMYLTDVLGLARAAGGRVAAVATQDRWQVEGANDRVQLQALGAEMNRRTLERHMRAGTTIVDPATTWIDSTVTLEQDTTILPNTHLQGTTHISEDAVIGPDTTLVDTHVGAGAKVTRTQAAGARIGEGAAVGPFAYIRPGTVLGEQGKIGAFYETKNVTIGRGSKLSHLGYAGDAEIGEFTNIGCGNITANYDGVNKHRTVIGDHVRTSSNTVFIAPVTVGDGAYTGAGAVVRKDVPAGSLALTVAPQRNAEGWTEQKRPGSPAAEAAARSRQAAENGQPDDGRS</sequence>
<dbReference type="GO" id="GO:0009245">
    <property type="term" value="P:lipid A biosynthetic process"/>
    <property type="evidence" value="ECO:0007669"/>
    <property type="project" value="UniProtKB-UniRule"/>
</dbReference>
<dbReference type="InterPro" id="IPR050065">
    <property type="entry name" value="GlmU-like"/>
</dbReference>
<feature type="binding site" evidence="18">
    <location>
        <position position="439"/>
    </location>
    <ligand>
        <name>acetyl-CoA</name>
        <dbReference type="ChEBI" id="CHEBI:57288"/>
    </ligand>
</feature>
<organism evidence="21 22">
    <name type="scientific">Micrococcus terreus</name>
    <dbReference type="NCBI Taxonomy" id="574650"/>
    <lineage>
        <taxon>Bacteria</taxon>
        <taxon>Bacillati</taxon>
        <taxon>Actinomycetota</taxon>
        <taxon>Actinomycetes</taxon>
        <taxon>Micrococcales</taxon>
        <taxon>Micrococcaceae</taxon>
        <taxon>Micrococcus</taxon>
    </lineage>
</organism>
<comment type="catalytic activity">
    <reaction evidence="16 18">
        <text>N-acetyl-alpha-D-glucosamine 1-phosphate + UTP + H(+) = UDP-N-acetyl-alpha-D-glucosamine + diphosphate</text>
        <dbReference type="Rhea" id="RHEA:13509"/>
        <dbReference type="ChEBI" id="CHEBI:15378"/>
        <dbReference type="ChEBI" id="CHEBI:33019"/>
        <dbReference type="ChEBI" id="CHEBI:46398"/>
        <dbReference type="ChEBI" id="CHEBI:57705"/>
        <dbReference type="ChEBI" id="CHEBI:57776"/>
        <dbReference type="EC" id="2.7.7.23"/>
    </reaction>
</comment>
<evidence type="ECO:0000256" key="17">
    <source>
        <dbReference type="ARBA" id="ARBA00049628"/>
    </source>
</evidence>
<dbReference type="InterPro" id="IPR029044">
    <property type="entry name" value="Nucleotide-diphossugar_trans"/>
</dbReference>
<evidence type="ECO:0000256" key="11">
    <source>
        <dbReference type="ARBA" id="ARBA00022984"/>
    </source>
</evidence>
<comment type="caution">
    <text evidence="18">Lacks conserved residue(s) required for the propagation of feature annotation.</text>
</comment>
<evidence type="ECO:0000313" key="21">
    <source>
        <dbReference type="EMBL" id="SFV23755.1"/>
    </source>
</evidence>
<dbReference type="InterPro" id="IPR001451">
    <property type="entry name" value="Hexapep"/>
</dbReference>
<dbReference type="Pfam" id="PF00132">
    <property type="entry name" value="Hexapep"/>
    <property type="match status" value="1"/>
</dbReference>
<evidence type="ECO:0000256" key="14">
    <source>
        <dbReference type="ARBA" id="ARBA00023316"/>
    </source>
</evidence>
<keyword evidence="4 18" id="KW-0963">Cytoplasm</keyword>
<dbReference type="SUPFAM" id="SSF53448">
    <property type="entry name" value="Nucleotide-diphospho-sugar transferases"/>
    <property type="match status" value="1"/>
</dbReference>
<keyword evidence="5 18" id="KW-0808">Transferase</keyword>
<comment type="subunit">
    <text evidence="18">Homotrimer.</text>
</comment>
<accession>A0A1I7MPA1</accession>
<evidence type="ECO:0000259" key="20">
    <source>
        <dbReference type="Pfam" id="PF12804"/>
    </source>
</evidence>
<comment type="function">
    <text evidence="17 18">Catalyzes the last two sequential reactions in the de novo biosynthetic pathway for UDP-N-acetylglucosamine (UDP-GlcNAc). The C-terminal domain catalyzes the transfer of acetyl group from acetyl coenzyme A to glucosamine-1-phosphate (GlcN-1-P) to produce N-acetylglucosamine-1-phosphate (GlcNAc-1-P), which is converted into UDP-GlcNAc by the transfer of uridine 5-monophosphate (from uridine 5-triphosphate), a reaction catalyzed by the N-terminal domain.</text>
</comment>
<dbReference type="InterPro" id="IPR025877">
    <property type="entry name" value="MobA-like_NTP_Trfase"/>
</dbReference>
<keyword evidence="13 18" id="KW-0012">Acyltransferase</keyword>
<dbReference type="NCBIfam" id="NF010932">
    <property type="entry name" value="PRK14352.1"/>
    <property type="match status" value="1"/>
</dbReference>
<dbReference type="Proteomes" id="UP000198881">
    <property type="component" value="Unassembled WGS sequence"/>
</dbReference>
<feature type="compositionally biased region" description="Low complexity" evidence="19">
    <location>
        <begin position="475"/>
        <end position="487"/>
    </location>
</feature>
<feature type="binding site" evidence="18">
    <location>
        <position position="349"/>
    </location>
    <ligand>
        <name>UDP-N-acetyl-alpha-D-glucosamine</name>
        <dbReference type="ChEBI" id="CHEBI:57705"/>
    </ligand>
</feature>
<dbReference type="InterPro" id="IPR011004">
    <property type="entry name" value="Trimer_LpxA-like_sf"/>
</dbReference>
<dbReference type="GO" id="GO:0019134">
    <property type="term" value="F:glucosamine-1-phosphate N-acetyltransferase activity"/>
    <property type="evidence" value="ECO:0007669"/>
    <property type="project" value="UniProtKB-UniRule"/>
</dbReference>
<comment type="pathway">
    <text evidence="18">Nucleotide-sugar biosynthesis; UDP-N-acetyl-alpha-D-glucosamine biosynthesis; UDP-N-acetyl-alpha-D-glucosamine from N-acetyl-alpha-D-glucosamine 1-phosphate: step 1/1.</text>
</comment>
<dbReference type="GO" id="GO:0006048">
    <property type="term" value="P:UDP-N-acetylglucosamine biosynthetic process"/>
    <property type="evidence" value="ECO:0007669"/>
    <property type="project" value="UniProtKB-UniPathway"/>
</dbReference>
<dbReference type="NCBIfam" id="TIGR01173">
    <property type="entry name" value="glmU"/>
    <property type="match status" value="1"/>
</dbReference>
<feature type="active site" description="Proton acceptor" evidence="18">
    <location>
        <position position="379"/>
    </location>
</feature>
<feature type="binding site" evidence="18">
    <location>
        <position position="171"/>
    </location>
    <ligand>
        <name>UDP-N-acetyl-alpha-D-glucosamine</name>
        <dbReference type="ChEBI" id="CHEBI:57705"/>
    </ligand>
</feature>
<evidence type="ECO:0000256" key="9">
    <source>
        <dbReference type="ARBA" id="ARBA00022842"/>
    </source>
</evidence>
<keyword evidence="8 18" id="KW-0677">Repeat</keyword>
<dbReference type="Gene3D" id="2.160.10.10">
    <property type="entry name" value="Hexapeptide repeat proteins"/>
    <property type="match status" value="1"/>
</dbReference>